<evidence type="ECO:0000313" key="4">
    <source>
        <dbReference type="Proteomes" id="UP000305883"/>
    </source>
</evidence>
<dbReference type="OrthoDB" id="4788831at2759"/>
<name>A0A4T0W4L6_9PEZI</name>
<dbReference type="Proteomes" id="UP000305883">
    <property type="component" value="Unassembled WGS sequence"/>
</dbReference>
<comment type="caution">
    <text evidence="3">The sequence shown here is derived from an EMBL/GenBank/DDBJ whole genome shotgun (WGS) entry which is preliminary data.</text>
</comment>
<feature type="signal peptide" evidence="2">
    <location>
        <begin position="1"/>
        <end position="22"/>
    </location>
</feature>
<dbReference type="EMBL" id="MWPZ01000004">
    <property type="protein sequence ID" value="TID00200.1"/>
    <property type="molecule type" value="Genomic_DNA"/>
</dbReference>
<feature type="compositionally biased region" description="Polar residues" evidence="1">
    <location>
        <begin position="147"/>
        <end position="158"/>
    </location>
</feature>
<sequence>MKLLTLSSILFPLAFFASSAAAGKHRYNANRNLQLWRVPVCAGVCMKELEWRLNEKKLPLDIITWCDKTSPPHRPDWVDFGRKLDECKSVQCTDVRYWYDFAEWHWKYCSWHENPKASMAFVNDYRISAWWPNNEGRPRPPGHESWISENRTSDATPR</sequence>
<feature type="chain" id="PRO_5020869036" description="Secreted protein" evidence="2">
    <location>
        <begin position="23"/>
        <end position="158"/>
    </location>
</feature>
<organism evidence="3 4">
    <name type="scientific">Colletotrichum higginsianum</name>
    <dbReference type="NCBI Taxonomy" id="80884"/>
    <lineage>
        <taxon>Eukaryota</taxon>
        <taxon>Fungi</taxon>
        <taxon>Dikarya</taxon>
        <taxon>Ascomycota</taxon>
        <taxon>Pezizomycotina</taxon>
        <taxon>Sordariomycetes</taxon>
        <taxon>Hypocreomycetidae</taxon>
        <taxon>Glomerellales</taxon>
        <taxon>Glomerellaceae</taxon>
        <taxon>Colletotrichum</taxon>
        <taxon>Colletotrichum destructivum species complex</taxon>
    </lineage>
</organism>
<accession>A0A4T0W4L6</accession>
<feature type="region of interest" description="Disordered" evidence="1">
    <location>
        <begin position="137"/>
        <end position="158"/>
    </location>
</feature>
<dbReference type="AlphaFoldDB" id="A0A4T0W4L6"/>
<keyword evidence="2" id="KW-0732">Signal</keyword>
<evidence type="ECO:0008006" key="5">
    <source>
        <dbReference type="Google" id="ProtNLM"/>
    </source>
</evidence>
<evidence type="ECO:0000313" key="3">
    <source>
        <dbReference type="EMBL" id="TID00200.1"/>
    </source>
</evidence>
<evidence type="ECO:0000256" key="1">
    <source>
        <dbReference type="SAM" id="MobiDB-lite"/>
    </source>
</evidence>
<evidence type="ECO:0000256" key="2">
    <source>
        <dbReference type="SAM" id="SignalP"/>
    </source>
</evidence>
<protein>
    <recommendedName>
        <fullName evidence="5">Secreted protein</fullName>
    </recommendedName>
</protein>
<reference evidence="3 4" key="1">
    <citation type="journal article" date="2019" name="Genome Biol. Evol.">
        <title>Genomic Plasticity Mediated by Transposable Elements in the Plant Pathogenic Fungus Colletotrichum higginsianum.</title>
        <authorList>
            <person name="Tsushima A."/>
            <person name="Gan P."/>
            <person name="Kumakura N."/>
            <person name="Narusaka M."/>
            <person name="Takano Y."/>
            <person name="Narusaka Y."/>
            <person name="Shirasu K."/>
        </authorList>
    </citation>
    <scope>NUCLEOTIDE SEQUENCE [LARGE SCALE GENOMIC DNA]</scope>
    <source>
        <strain evidence="3 4">MAFF305635-RFP</strain>
    </source>
</reference>
<proteinExistence type="predicted"/>
<gene>
    <name evidence="3" type="ORF">CH35J_006405</name>
</gene>